<keyword evidence="3" id="KW-1185">Reference proteome</keyword>
<evidence type="ECO:0000256" key="1">
    <source>
        <dbReference type="SAM" id="MobiDB-lite"/>
    </source>
</evidence>
<accession>A0A9D3PMP4</accession>
<organism evidence="2 3">
    <name type="scientific">Megalops atlanticus</name>
    <name type="common">Tarpon</name>
    <name type="synonym">Clupea gigantea</name>
    <dbReference type="NCBI Taxonomy" id="7932"/>
    <lineage>
        <taxon>Eukaryota</taxon>
        <taxon>Metazoa</taxon>
        <taxon>Chordata</taxon>
        <taxon>Craniata</taxon>
        <taxon>Vertebrata</taxon>
        <taxon>Euteleostomi</taxon>
        <taxon>Actinopterygii</taxon>
        <taxon>Neopterygii</taxon>
        <taxon>Teleostei</taxon>
        <taxon>Elopiformes</taxon>
        <taxon>Megalopidae</taxon>
        <taxon>Megalops</taxon>
    </lineage>
</organism>
<evidence type="ECO:0000313" key="2">
    <source>
        <dbReference type="EMBL" id="KAG7464060.1"/>
    </source>
</evidence>
<dbReference type="Proteomes" id="UP001046870">
    <property type="component" value="Chromosome 15"/>
</dbReference>
<dbReference type="EMBL" id="JAFDVH010000015">
    <property type="protein sequence ID" value="KAG7464060.1"/>
    <property type="molecule type" value="Genomic_DNA"/>
</dbReference>
<comment type="caution">
    <text evidence="2">The sequence shown here is derived from an EMBL/GenBank/DDBJ whole genome shotgun (WGS) entry which is preliminary data.</text>
</comment>
<feature type="compositionally biased region" description="Basic residues" evidence="1">
    <location>
        <begin position="95"/>
        <end position="104"/>
    </location>
</feature>
<feature type="region of interest" description="Disordered" evidence="1">
    <location>
        <begin position="1"/>
        <end position="41"/>
    </location>
</feature>
<proteinExistence type="predicted"/>
<reference evidence="2" key="1">
    <citation type="submission" date="2021-01" db="EMBL/GenBank/DDBJ databases">
        <authorList>
            <person name="Zahm M."/>
            <person name="Roques C."/>
            <person name="Cabau C."/>
            <person name="Klopp C."/>
            <person name="Donnadieu C."/>
            <person name="Jouanno E."/>
            <person name="Lampietro C."/>
            <person name="Louis A."/>
            <person name="Herpin A."/>
            <person name="Echchiki A."/>
            <person name="Berthelot C."/>
            <person name="Parey E."/>
            <person name="Roest-Crollius H."/>
            <person name="Braasch I."/>
            <person name="Postlethwait J."/>
            <person name="Bobe J."/>
            <person name="Montfort J."/>
            <person name="Bouchez O."/>
            <person name="Begum T."/>
            <person name="Mejri S."/>
            <person name="Adams A."/>
            <person name="Chen W.-J."/>
            <person name="Guiguen Y."/>
        </authorList>
    </citation>
    <scope>NUCLEOTIDE SEQUENCE</scope>
    <source>
        <strain evidence="2">YG-15Mar2019-1</strain>
        <tissue evidence="2">Brain</tissue>
    </source>
</reference>
<dbReference type="AlphaFoldDB" id="A0A9D3PMP4"/>
<protein>
    <submittedName>
        <fullName evidence="2">Uncharacterized protein</fullName>
    </submittedName>
</protein>
<name>A0A9D3PMP4_MEGAT</name>
<evidence type="ECO:0000313" key="3">
    <source>
        <dbReference type="Proteomes" id="UP001046870"/>
    </source>
</evidence>
<feature type="region of interest" description="Disordered" evidence="1">
    <location>
        <begin position="69"/>
        <end position="168"/>
    </location>
</feature>
<feature type="compositionally biased region" description="Low complexity" evidence="1">
    <location>
        <begin position="157"/>
        <end position="168"/>
    </location>
</feature>
<gene>
    <name evidence="2" type="ORF">MATL_G00183270</name>
</gene>
<sequence length="168" mass="18809">MKDEWGGGMLRESVPETRGPARQRQRRTPLYLPRKSASEQRRRLPRYWLCAADWQTQGGACITACPSGPRCAARRLQPETPAERAGAAGGQRTERQRRRHRRRAGTGNGEQGAGRTAREGTGGTLKPPPPKTLCRLLSRYAPRCLRRPPTPPHTRRPLSLLPRGETPH</sequence>